<dbReference type="RefSeq" id="XP_066075854.1">
    <property type="nucleotide sequence ID" value="XM_066219757.1"/>
</dbReference>
<reference evidence="2 3" key="1">
    <citation type="submission" date="2024-01" db="EMBL/GenBank/DDBJ databases">
        <title>Comparative genomics of Cryptococcus and Kwoniella reveals pathogenesis evolution and contrasting modes of karyotype evolution via chromosome fusion or intercentromeric recombination.</title>
        <authorList>
            <person name="Coelho M.A."/>
            <person name="David-Palma M."/>
            <person name="Shea T."/>
            <person name="Bowers K."/>
            <person name="McGinley-Smith S."/>
            <person name="Mohammad A.W."/>
            <person name="Gnirke A."/>
            <person name="Yurkov A.M."/>
            <person name="Nowrousian M."/>
            <person name="Sun S."/>
            <person name="Cuomo C.A."/>
            <person name="Heitman J."/>
        </authorList>
    </citation>
    <scope>NUCLEOTIDE SEQUENCE [LARGE SCALE GENOMIC DNA]</scope>
    <source>
        <strain evidence="2 3">CBS 6074</strain>
    </source>
</reference>
<evidence type="ECO:0008006" key="4">
    <source>
        <dbReference type="Google" id="ProtNLM"/>
    </source>
</evidence>
<gene>
    <name evidence="2" type="ORF">L201_004009</name>
</gene>
<dbReference type="AlphaFoldDB" id="A0AAX4JV35"/>
<sequence length="800" mass="91647">MNQVATNELLHRSESSELGSLFNDQAYSNILERIFQQVDSKEVARLLRVNKHINHVFNSSSRLQYPYRKQLHSIPDPPSSTECSPLSVLSDNKDNSAEKSVSEKLENLLEKEERLDKLHPRVMKCIHIPNSKIEDLKDGYILMSESTYKFPIAPGYPDQGYRNDSWSIWKITDNTKDDVENLISRGASKSQGYYKWKFDPGYHSKPDYMNYYDNITMCLEDNVIATSVKHLLIPPHLVTEQTTESSLLRIHFKQLIPLKGTAAPPKGVFKHAARHPEAAFDFIEVRVPAKYICSYTSIHLAPGGKVGVLIKSERPGEFSFLGFWNWKTGVSLGRITPTPHMEIAEDFQFFGNFVIASSFRNEWTELDMPKTVIGKNAIPGSDKQPIEIKDGILYHDQKRLDMFTYLETFELMAAEDGKQATLFPHEAYPEQHSNNIERCSWDYQDTHICIPITSHRTPAFNRPVIYTKGRFHGLPPKPGNVIPQFCSIADVNIDNALLKGERNGVLTFTISVDTVGEDGYPYSTNCHGTIDLQEMIKEMTIVLTKRIKSLHRDRRNGHTIQTKLHNMWSDDPSIYQFMGERSKSDDITHLDTFMNYQDGAKRTNYEEGWEKYGSLRFSTYAQEFSTFGTRSFTTEPDHQGLRGLSAFTGSSKFLPYRMIMRDFNSNLVNQRPNSSILMDGNTSSSSSSNEKSQTTVNRSFDLFNSPKRFKDTIVEKCKLPKPIALPKFHESVKRINSDDEDIHSGLQNIFMRRNVVSALPFRESSIKFLWDTKRDLHRPLFDGDLVVLRMQNGAIIMTFD</sequence>
<accession>A0AAX4JV35</accession>
<dbReference type="EMBL" id="CP144102">
    <property type="protein sequence ID" value="WWC89091.1"/>
    <property type="molecule type" value="Genomic_DNA"/>
</dbReference>
<dbReference type="GeneID" id="91094679"/>
<feature type="compositionally biased region" description="Polar residues" evidence="1">
    <location>
        <begin position="79"/>
        <end position="90"/>
    </location>
</feature>
<organism evidence="2 3">
    <name type="scientific">Kwoniella dendrophila CBS 6074</name>
    <dbReference type="NCBI Taxonomy" id="1295534"/>
    <lineage>
        <taxon>Eukaryota</taxon>
        <taxon>Fungi</taxon>
        <taxon>Dikarya</taxon>
        <taxon>Basidiomycota</taxon>
        <taxon>Agaricomycotina</taxon>
        <taxon>Tremellomycetes</taxon>
        <taxon>Tremellales</taxon>
        <taxon>Cryptococcaceae</taxon>
        <taxon>Kwoniella</taxon>
    </lineage>
</organism>
<proteinExistence type="predicted"/>
<feature type="region of interest" description="Disordered" evidence="1">
    <location>
        <begin position="70"/>
        <end position="98"/>
    </location>
</feature>
<evidence type="ECO:0000313" key="3">
    <source>
        <dbReference type="Proteomes" id="UP001355207"/>
    </source>
</evidence>
<evidence type="ECO:0000256" key="1">
    <source>
        <dbReference type="SAM" id="MobiDB-lite"/>
    </source>
</evidence>
<evidence type="ECO:0000313" key="2">
    <source>
        <dbReference type="EMBL" id="WWC89091.1"/>
    </source>
</evidence>
<name>A0AAX4JV35_9TREE</name>
<keyword evidence="3" id="KW-1185">Reference proteome</keyword>
<dbReference type="Proteomes" id="UP001355207">
    <property type="component" value="Chromosome 5"/>
</dbReference>
<protein>
    <recommendedName>
        <fullName evidence="4">F-box domain-containing protein</fullName>
    </recommendedName>
</protein>
<feature type="region of interest" description="Disordered" evidence="1">
    <location>
        <begin position="674"/>
        <end position="695"/>
    </location>
</feature>